<comment type="similarity">
    <text evidence="3">In the N-terminal section; belongs to the HFCD (homo-oligomeric flavin containing Cys decarboxylase) superfamily.</text>
</comment>
<feature type="binding site" evidence="3">
    <location>
        <position position="289"/>
    </location>
    <ligand>
        <name>CTP</name>
        <dbReference type="ChEBI" id="CHEBI:37563"/>
    </ligand>
</feature>
<evidence type="ECO:0000259" key="4">
    <source>
        <dbReference type="Pfam" id="PF02441"/>
    </source>
</evidence>
<name>A0A371R4R8_9CREN</name>
<dbReference type="GO" id="GO:0015937">
    <property type="term" value="P:coenzyme A biosynthetic process"/>
    <property type="evidence" value="ECO:0007669"/>
    <property type="project" value="UniProtKB-UniRule"/>
</dbReference>
<reference evidence="8 9" key="1">
    <citation type="submission" date="2017-07" db="EMBL/GenBank/DDBJ databases">
        <title>Draft genome sequence of aerobic hyperthermophilic archaea, Pyrobaculum aerophilum YKB31 and YKB32.</title>
        <authorList>
            <person name="Mochizuki T."/>
            <person name="Berliner A.J."/>
            <person name="Yoshida-Takashima Y."/>
            <person name="Takaki Y."/>
            <person name="Nunoura T."/>
            <person name="Takai K."/>
        </authorList>
    </citation>
    <scope>NUCLEOTIDE SEQUENCE [LARGE SCALE GENOMIC DNA]</scope>
    <source>
        <strain evidence="6 9">YKB31</strain>
        <strain evidence="7 8">YKB32</strain>
    </source>
</reference>
<comment type="cofactor">
    <cofactor evidence="3">
        <name>FMN</name>
        <dbReference type="ChEBI" id="CHEBI:58210"/>
    </cofactor>
    <text evidence="3">Binds 1 FMN per subunit.</text>
</comment>
<dbReference type="PANTHER" id="PTHR14359:SF6">
    <property type="entry name" value="PHOSPHOPANTOTHENOYLCYSTEINE DECARBOXYLASE"/>
    <property type="match status" value="1"/>
</dbReference>
<comment type="caution">
    <text evidence="7">The sequence shown here is derived from an EMBL/GenBank/DDBJ whole genome shotgun (WGS) entry which is preliminary data.</text>
</comment>
<dbReference type="GO" id="GO:0004633">
    <property type="term" value="F:phosphopantothenoylcysteine decarboxylase activity"/>
    <property type="evidence" value="ECO:0007669"/>
    <property type="project" value="UniProtKB-UniRule"/>
</dbReference>
<feature type="binding site" evidence="3">
    <location>
        <position position="323"/>
    </location>
    <ligand>
        <name>CTP</name>
        <dbReference type="ChEBI" id="CHEBI:37563"/>
    </ligand>
</feature>
<dbReference type="InterPro" id="IPR035929">
    <property type="entry name" value="CoaB-like_sf"/>
</dbReference>
<comment type="function">
    <text evidence="3">Catalyzes two sequential steps in the biosynthesis of coenzyme A. In the first step cysteine is conjugated to 4'-phosphopantothenate to form 4-phosphopantothenoylcysteine. In the second step the latter compound is decarboxylated to form 4'-phosphopantotheine.</text>
</comment>
<evidence type="ECO:0000256" key="3">
    <source>
        <dbReference type="HAMAP-Rule" id="MF_02225"/>
    </source>
</evidence>
<evidence type="ECO:0000256" key="1">
    <source>
        <dbReference type="ARBA" id="ARBA00022793"/>
    </source>
</evidence>
<dbReference type="EC" id="4.1.1.36" evidence="3"/>
<keyword evidence="2 3" id="KW-0456">Lyase</keyword>
<organism evidence="7 8">
    <name type="scientific">Pyrobaculum aerophilum</name>
    <dbReference type="NCBI Taxonomy" id="13773"/>
    <lineage>
        <taxon>Archaea</taxon>
        <taxon>Thermoproteota</taxon>
        <taxon>Thermoprotei</taxon>
        <taxon>Thermoproteales</taxon>
        <taxon>Thermoproteaceae</taxon>
        <taxon>Pyrobaculum</taxon>
    </lineage>
</organism>
<dbReference type="Gene3D" id="3.40.50.1950">
    <property type="entry name" value="Flavin prenyltransferase-like"/>
    <property type="match status" value="1"/>
</dbReference>
<dbReference type="UniPathway" id="UPA00241"/>
<comment type="similarity">
    <text evidence="3">In the C-terminal section; belongs to the PPC synthetase family.</text>
</comment>
<dbReference type="InterPro" id="IPR005252">
    <property type="entry name" value="CoaBC"/>
</dbReference>
<comment type="catalytic activity">
    <reaction evidence="3">
        <text>(R)-4'-phosphopantothenate + L-cysteine + CTP = N-[(R)-4-phosphopantothenoyl]-L-cysteine + CMP + diphosphate + H(+)</text>
        <dbReference type="Rhea" id="RHEA:19397"/>
        <dbReference type="ChEBI" id="CHEBI:10986"/>
        <dbReference type="ChEBI" id="CHEBI:15378"/>
        <dbReference type="ChEBI" id="CHEBI:33019"/>
        <dbReference type="ChEBI" id="CHEBI:35235"/>
        <dbReference type="ChEBI" id="CHEBI:37563"/>
        <dbReference type="ChEBI" id="CHEBI:59458"/>
        <dbReference type="ChEBI" id="CHEBI:60377"/>
        <dbReference type="EC" id="6.3.2.5"/>
    </reaction>
</comment>
<dbReference type="AlphaFoldDB" id="A0A371R4R8"/>
<dbReference type="InterPro" id="IPR007085">
    <property type="entry name" value="DNA/pantothenate-metab_flavo_C"/>
</dbReference>
<dbReference type="Gene3D" id="3.40.50.10300">
    <property type="entry name" value="CoaB-like"/>
    <property type="match status" value="1"/>
</dbReference>
<feature type="domain" description="DNA/pantothenate metabolism flavoprotein C-terminal" evidence="5">
    <location>
        <begin position="187"/>
        <end position="393"/>
    </location>
</feature>
<comment type="caution">
    <text evidence="3">Lacks conserved residue(s) required for the propagation of feature annotation.</text>
</comment>
<dbReference type="HAMAP" id="MF_02225">
    <property type="entry name" value="CoaBC"/>
    <property type="match status" value="1"/>
</dbReference>
<keyword evidence="3" id="KW-0479">Metal-binding</keyword>
<dbReference type="Proteomes" id="UP000256877">
    <property type="component" value="Unassembled WGS sequence"/>
</dbReference>
<dbReference type="InterPro" id="IPR036551">
    <property type="entry name" value="Flavin_trans-like"/>
</dbReference>
<feature type="binding site" evidence="3">
    <location>
        <position position="279"/>
    </location>
    <ligand>
        <name>CTP</name>
        <dbReference type="ChEBI" id="CHEBI:37563"/>
    </ligand>
</feature>
<dbReference type="SUPFAM" id="SSF52507">
    <property type="entry name" value="Homo-oligomeric flavin-containing Cys decarboxylases, HFCD"/>
    <property type="match status" value="1"/>
</dbReference>
<feature type="region of interest" description="Phosphopantothenoylcysteine decarboxylase" evidence="3">
    <location>
        <begin position="1"/>
        <end position="190"/>
    </location>
</feature>
<dbReference type="PANTHER" id="PTHR14359">
    <property type="entry name" value="HOMO-OLIGOMERIC FLAVIN CONTAINING CYS DECARBOXYLASE FAMILY"/>
    <property type="match status" value="1"/>
</dbReference>
<comment type="cofactor">
    <cofactor evidence="3">
        <name>Mg(2+)</name>
        <dbReference type="ChEBI" id="CHEBI:18420"/>
    </cofactor>
</comment>
<dbReference type="GO" id="GO:0015941">
    <property type="term" value="P:pantothenate catabolic process"/>
    <property type="evidence" value="ECO:0007669"/>
    <property type="project" value="InterPro"/>
</dbReference>
<accession>A0A371R4R8</accession>
<dbReference type="GO" id="GO:0046872">
    <property type="term" value="F:metal ion binding"/>
    <property type="evidence" value="ECO:0007669"/>
    <property type="project" value="UniProtKB-KW"/>
</dbReference>
<sequence>MSEVEAIRGTYSNLLREKRIVLLVSSGISLYKSIDTARLLIRHGAEVYAFMTPKAARLVSPDLFWWATGRRPVVRLTGKAEHIEICAKADVVLVAPATANTLVKLSLGIADNAALTCALAAANAKLVVVPAMNLAMWNTEPVRNALERLEKRGYIVPPIIEEGKAKYPPPEEIAEYVIDATAPRDYAGVRALVTAGPTHEHIDDVKYITTPSSGLTGYYFAREAAARGARVTLVTGPTNLKPPPNVEVVKVTSVLEMYKAVVERASENDLFIFSAAPLDFYVEGRIAGKLDSSLSQYQLTLRQAPKAAQEVKRLNPGAVVIGFKAEYGVSEEELIERAKRRMESGEWDFALAHDVSKMGFGTLKDQYLLIHRDGKTTQLGPAHKRELARLVLTLARGQLKSSD</sequence>
<protein>
    <recommendedName>
        <fullName evidence="3">Coenzyme A biosynthesis bifunctional protein CoaBC</fullName>
    </recommendedName>
    <alternativeName>
        <fullName evidence="3">DNA/pantothenate metabolism flavoprotein</fullName>
    </alternativeName>
    <alternativeName>
        <fullName evidence="3">Phosphopantothenoylcysteine synthetase/decarboxylase</fullName>
        <shortName evidence="3">PPCS-PPCDC</shortName>
    </alternativeName>
    <domain>
        <recommendedName>
            <fullName evidence="3">Phosphopantothenoylcysteine decarboxylase</fullName>
            <shortName evidence="3">PPC decarboxylase</shortName>
            <shortName evidence="3">PPC-DC</shortName>
            <ecNumber evidence="3">4.1.1.36</ecNumber>
        </recommendedName>
        <alternativeName>
            <fullName evidence="3">CoaC</fullName>
        </alternativeName>
    </domain>
    <domain>
        <recommendedName>
            <fullName evidence="3">Phosphopantothenate--cysteine ligase</fullName>
            <ecNumber evidence="3">6.3.2.5</ecNumber>
        </recommendedName>
        <alternativeName>
            <fullName evidence="3">CoaB</fullName>
        </alternativeName>
        <alternativeName>
            <fullName evidence="3">Phosphopantothenoylcysteine synthetase</fullName>
            <shortName evidence="3">PPC synthetase</shortName>
            <shortName evidence="3">PPC-S</shortName>
        </alternativeName>
    </domain>
</protein>
<dbReference type="SUPFAM" id="SSF102645">
    <property type="entry name" value="CoaB-like"/>
    <property type="match status" value="1"/>
</dbReference>
<keyword evidence="1 3" id="KW-0210">Decarboxylase</keyword>
<dbReference type="EC" id="6.3.2.5" evidence="3"/>
<evidence type="ECO:0000256" key="2">
    <source>
        <dbReference type="ARBA" id="ARBA00023239"/>
    </source>
</evidence>
<dbReference type="RefSeq" id="WP_116420483.1">
    <property type="nucleotide sequence ID" value="NZ_NMUE01000003.1"/>
</dbReference>
<comment type="catalytic activity">
    <reaction evidence="3">
        <text>N-[(R)-4-phosphopantothenoyl]-L-cysteine + H(+) = (R)-4'-phosphopantetheine + CO2</text>
        <dbReference type="Rhea" id="RHEA:16793"/>
        <dbReference type="ChEBI" id="CHEBI:15378"/>
        <dbReference type="ChEBI" id="CHEBI:16526"/>
        <dbReference type="ChEBI" id="CHEBI:59458"/>
        <dbReference type="ChEBI" id="CHEBI:61723"/>
        <dbReference type="EC" id="4.1.1.36"/>
    </reaction>
</comment>
<dbReference type="GO" id="GO:0010181">
    <property type="term" value="F:FMN binding"/>
    <property type="evidence" value="ECO:0007669"/>
    <property type="project" value="UniProtKB-UniRule"/>
</dbReference>
<keyword evidence="3" id="KW-0460">Magnesium</keyword>
<proteinExistence type="inferred from homology"/>
<keyword evidence="3" id="KW-0285">Flavoprotein</keyword>
<evidence type="ECO:0000313" key="9">
    <source>
        <dbReference type="Proteomes" id="UP000257123"/>
    </source>
</evidence>
<evidence type="ECO:0000313" key="6">
    <source>
        <dbReference type="EMBL" id="RFA98108.1"/>
    </source>
</evidence>
<evidence type="ECO:0000313" key="8">
    <source>
        <dbReference type="Proteomes" id="UP000256877"/>
    </source>
</evidence>
<keyword evidence="3" id="KW-0511">Multifunctional enzyme</keyword>
<comment type="pathway">
    <text evidence="3">Cofactor biosynthesis; coenzyme A biosynthesis.</text>
</comment>
<keyword evidence="3" id="KW-0288">FMN</keyword>
<dbReference type="NCBIfam" id="TIGR00521">
    <property type="entry name" value="coaBC_dfp"/>
    <property type="match status" value="1"/>
</dbReference>
<keyword evidence="3 7" id="KW-0436">Ligase</keyword>
<dbReference type="EMBL" id="NMUF01000012">
    <property type="protein sequence ID" value="RFA99030.1"/>
    <property type="molecule type" value="Genomic_DNA"/>
</dbReference>
<feature type="region of interest" description="Phosphopantothenate--cysteine ligase" evidence="3">
    <location>
        <begin position="191"/>
        <end position="403"/>
    </location>
</feature>
<gene>
    <name evidence="3 7" type="primary">coaBC</name>
    <name evidence="6" type="ORF">CGL51_01920</name>
    <name evidence="7" type="ORF">CGL52_05975</name>
</gene>
<feature type="domain" description="Flavoprotein" evidence="4">
    <location>
        <begin position="18"/>
        <end position="180"/>
    </location>
</feature>
<dbReference type="Proteomes" id="UP000257123">
    <property type="component" value="Unassembled WGS sequence"/>
</dbReference>
<dbReference type="EMBL" id="NMUE01000003">
    <property type="protein sequence ID" value="RFA98108.1"/>
    <property type="molecule type" value="Genomic_DNA"/>
</dbReference>
<dbReference type="InterPro" id="IPR003382">
    <property type="entry name" value="Flavoprotein"/>
</dbReference>
<dbReference type="Pfam" id="PF04127">
    <property type="entry name" value="DFP"/>
    <property type="match status" value="1"/>
</dbReference>
<evidence type="ECO:0000313" key="7">
    <source>
        <dbReference type="EMBL" id="RFA99030.1"/>
    </source>
</evidence>
<evidence type="ECO:0000259" key="5">
    <source>
        <dbReference type="Pfam" id="PF04127"/>
    </source>
</evidence>
<dbReference type="GO" id="GO:0071513">
    <property type="term" value="C:phosphopantothenoylcysteine decarboxylase complex"/>
    <property type="evidence" value="ECO:0007669"/>
    <property type="project" value="TreeGrafter"/>
</dbReference>
<dbReference type="Pfam" id="PF02441">
    <property type="entry name" value="Flavoprotein"/>
    <property type="match status" value="1"/>
</dbReference>
<dbReference type="GO" id="GO:0004632">
    <property type="term" value="F:phosphopantothenate--cysteine ligase activity"/>
    <property type="evidence" value="ECO:0007669"/>
    <property type="project" value="UniProtKB-UniRule"/>
</dbReference>
<dbReference type="OrthoDB" id="10536at2157"/>